<reference evidence="1" key="1">
    <citation type="submission" date="2020-06" db="EMBL/GenBank/DDBJ databases">
        <authorList>
            <consortium name="Plant Systems Biology data submission"/>
        </authorList>
    </citation>
    <scope>NUCLEOTIDE SEQUENCE</scope>
    <source>
        <strain evidence="1">D6</strain>
    </source>
</reference>
<protein>
    <recommendedName>
        <fullName evidence="3">VWFA domain-containing protein</fullName>
    </recommendedName>
</protein>
<keyword evidence="2" id="KW-1185">Reference proteome</keyword>
<sequence length="359" mass="41304">MTTVATPYGADGAEMLDDARVKELLNQGFSFGLIKALQSNKECFHYRIWIVDNSGSMAIGDGRTFALTSKGKIEARYVTRWEEIQETVLYHAELAGTLGMTTNFRLLNPVNNEPDEFTVFANGHDGVNQELRRGRNVINRAKPTGVTPLTAHILHIEQQIQEIADSLRERGQRITVVLATDGLPTDDEGGESEEVFQDFISALRMLEGLPVWVVIRLCTNEKKVTEFYNQIDEVLEFNLEVLDDYLDEAKEVYKHNKWLNYALPMHRCRELGYHDRLFDLLDERRLGIDELRSFFSLLFGTELHRIPDPTVEWKTFLQFVQDSLEREKVQWDPVKKKSLPWVNLKLLNKCYGKGTCSVM</sequence>
<comment type="caution">
    <text evidence="1">The sequence shown here is derived from an EMBL/GenBank/DDBJ whole genome shotgun (WGS) entry which is preliminary data.</text>
</comment>
<dbReference type="Proteomes" id="UP001153069">
    <property type="component" value="Unassembled WGS sequence"/>
</dbReference>
<gene>
    <name evidence="1" type="ORF">SEMRO_479_G151160.1</name>
</gene>
<evidence type="ECO:0008006" key="3">
    <source>
        <dbReference type="Google" id="ProtNLM"/>
    </source>
</evidence>
<organism evidence="1 2">
    <name type="scientific">Seminavis robusta</name>
    <dbReference type="NCBI Taxonomy" id="568900"/>
    <lineage>
        <taxon>Eukaryota</taxon>
        <taxon>Sar</taxon>
        <taxon>Stramenopiles</taxon>
        <taxon>Ochrophyta</taxon>
        <taxon>Bacillariophyta</taxon>
        <taxon>Bacillariophyceae</taxon>
        <taxon>Bacillariophycidae</taxon>
        <taxon>Naviculales</taxon>
        <taxon>Naviculaceae</taxon>
        <taxon>Seminavis</taxon>
    </lineage>
</organism>
<dbReference type="SUPFAM" id="SSF53300">
    <property type="entry name" value="vWA-like"/>
    <property type="match status" value="1"/>
</dbReference>
<name>A0A9N8DZL0_9STRA</name>
<accession>A0A9N8DZL0</accession>
<evidence type="ECO:0000313" key="1">
    <source>
        <dbReference type="EMBL" id="CAB9511314.1"/>
    </source>
</evidence>
<dbReference type="AlphaFoldDB" id="A0A9N8DZL0"/>
<evidence type="ECO:0000313" key="2">
    <source>
        <dbReference type="Proteomes" id="UP001153069"/>
    </source>
</evidence>
<proteinExistence type="predicted"/>
<dbReference type="InterPro" id="IPR036465">
    <property type="entry name" value="vWFA_dom_sf"/>
</dbReference>
<dbReference type="OrthoDB" id="2142040at2759"/>
<dbReference type="EMBL" id="CAICTM010000478">
    <property type="protein sequence ID" value="CAB9511314.1"/>
    <property type="molecule type" value="Genomic_DNA"/>
</dbReference>